<organism evidence="2 3">
    <name type="scientific">Symbiodinium microadriaticum</name>
    <name type="common">Dinoflagellate</name>
    <name type="synonym">Zooxanthella microadriatica</name>
    <dbReference type="NCBI Taxonomy" id="2951"/>
    <lineage>
        <taxon>Eukaryota</taxon>
        <taxon>Sar</taxon>
        <taxon>Alveolata</taxon>
        <taxon>Dinophyceae</taxon>
        <taxon>Suessiales</taxon>
        <taxon>Symbiodiniaceae</taxon>
        <taxon>Symbiodinium</taxon>
    </lineage>
</organism>
<gene>
    <name evidence="2" type="ORF">AK812_SmicGene14772</name>
</gene>
<feature type="coiled-coil region" evidence="1">
    <location>
        <begin position="136"/>
        <end position="186"/>
    </location>
</feature>
<protein>
    <submittedName>
        <fullName evidence="2">Uncharacterized protein</fullName>
    </submittedName>
</protein>
<keyword evidence="1" id="KW-0175">Coiled coil</keyword>
<evidence type="ECO:0000313" key="3">
    <source>
        <dbReference type="Proteomes" id="UP000186817"/>
    </source>
</evidence>
<dbReference type="OrthoDB" id="10614730at2759"/>
<evidence type="ECO:0000256" key="1">
    <source>
        <dbReference type="SAM" id="Coils"/>
    </source>
</evidence>
<sequence length="290" mass="33271">MRGLKNFMLGNARSSDRQMTGAVISRAHQKQLDDLQQKLDQKSARVKELLEVKQYLESQMAKGGKMAAPDNSVLAKYEQMMRLMEDQLGCLRVDFWNMQQAFAEASHFDAICGSSMQRRVRVLTDAEADEVDAALLQEADAERAELARKLEKEQAENQVLQEEDTIQRMEIEKSNLKHSVHELQTRITRIWRRTSTERFSDARIIELTRRPSTLARSIHNNGCPDLHESVKEEAEEHDLALPSVVESGFEATRGAERESELVRERDAAIRARDQLQARCADLEKLLLRRI</sequence>
<accession>A0A1Q9E4Q4</accession>
<reference evidence="2 3" key="1">
    <citation type="submission" date="2016-02" db="EMBL/GenBank/DDBJ databases">
        <title>Genome analysis of coral dinoflagellate symbionts highlights evolutionary adaptations to a symbiotic lifestyle.</title>
        <authorList>
            <person name="Aranda M."/>
            <person name="Li Y."/>
            <person name="Liew Y.J."/>
            <person name="Baumgarten S."/>
            <person name="Simakov O."/>
            <person name="Wilson M."/>
            <person name="Piel J."/>
            <person name="Ashoor H."/>
            <person name="Bougouffa S."/>
            <person name="Bajic V.B."/>
            <person name="Ryu T."/>
            <person name="Ravasi T."/>
            <person name="Bayer T."/>
            <person name="Micklem G."/>
            <person name="Kim H."/>
            <person name="Bhak J."/>
            <person name="Lajeunesse T.C."/>
            <person name="Voolstra C.R."/>
        </authorList>
    </citation>
    <scope>NUCLEOTIDE SEQUENCE [LARGE SCALE GENOMIC DNA]</scope>
    <source>
        <strain evidence="2 3">CCMP2467</strain>
    </source>
</reference>
<dbReference type="EMBL" id="LSRX01000265">
    <property type="protein sequence ID" value="OLQ02396.1"/>
    <property type="molecule type" value="Genomic_DNA"/>
</dbReference>
<keyword evidence="3" id="KW-1185">Reference proteome</keyword>
<proteinExistence type="predicted"/>
<feature type="coiled-coil region" evidence="1">
    <location>
        <begin position="25"/>
        <end position="52"/>
    </location>
</feature>
<dbReference type="AlphaFoldDB" id="A0A1Q9E4Q4"/>
<evidence type="ECO:0000313" key="2">
    <source>
        <dbReference type="EMBL" id="OLQ02396.1"/>
    </source>
</evidence>
<name>A0A1Q9E4Q4_SYMMI</name>
<dbReference type="Proteomes" id="UP000186817">
    <property type="component" value="Unassembled WGS sequence"/>
</dbReference>
<comment type="caution">
    <text evidence="2">The sequence shown here is derived from an EMBL/GenBank/DDBJ whole genome shotgun (WGS) entry which is preliminary data.</text>
</comment>